<accession>A0A2N6VP59</accession>
<organism evidence="6 7">
    <name type="scientific">Brevibacterium paucivorans</name>
    <dbReference type="NCBI Taxonomy" id="170994"/>
    <lineage>
        <taxon>Bacteria</taxon>
        <taxon>Bacillati</taxon>
        <taxon>Actinomycetota</taxon>
        <taxon>Actinomycetes</taxon>
        <taxon>Micrococcales</taxon>
        <taxon>Brevibacteriaceae</taxon>
        <taxon>Brevibacterium</taxon>
    </lineage>
</organism>
<dbReference type="Pfam" id="PF21075">
    <property type="entry name" value="GDH_ACT1"/>
    <property type="match status" value="1"/>
</dbReference>
<dbReference type="PANTHER" id="PTHR43403:SF1">
    <property type="entry name" value="NAD-SPECIFIC GLUTAMATE DEHYDROGENASE"/>
    <property type="match status" value="1"/>
</dbReference>
<dbReference type="Pfam" id="PF21079">
    <property type="entry name" value="GDH_HM2"/>
    <property type="match status" value="1"/>
</dbReference>
<evidence type="ECO:0000313" key="7">
    <source>
        <dbReference type="Proteomes" id="UP000235598"/>
    </source>
</evidence>
<comment type="caution">
    <text evidence="6">The sequence shown here is derived from an EMBL/GenBank/DDBJ whole genome shotgun (WGS) entry which is preliminary data.</text>
</comment>
<dbReference type="Pfam" id="PF21076">
    <property type="entry name" value="GDH_ACT2"/>
    <property type="match status" value="1"/>
</dbReference>
<dbReference type="InterPro" id="IPR036291">
    <property type="entry name" value="NAD(P)-bd_dom_sf"/>
</dbReference>
<dbReference type="GO" id="GO:0006538">
    <property type="term" value="P:L-glutamate catabolic process"/>
    <property type="evidence" value="ECO:0007669"/>
    <property type="project" value="InterPro"/>
</dbReference>
<dbReference type="InterPro" id="IPR024727">
    <property type="entry name" value="NAD_Glu_DH_N_ACT1"/>
</dbReference>
<dbReference type="Pfam" id="PF05088">
    <property type="entry name" value="Bac_GDH_CD"/>
    <property type="match status" value="1"/>
</dbReference>
<sequence length="1641" mass="183691">MNKWKQPYIRGEKVTEVYPAEIAQEWHSLTGHTPPANLLETYYPRIASSDFETFGAKTLAAVAVRHWEVAAQYTGEYAVIDIHNPEPSDPDYSGSRTVIDIVVRDMRYLLSSLTSDLTGEGYALRAVHHPQIITSRSGEDIRIIAPEGTSHTTETTTSVLPIITADVTKDDETLESWTHIEIDAIPESEFDALREQIAQTLEFVEAADRDRDDMAAKAKEIAAELRNQPPGIDLRSEAAQAADLLDWLDGRFAFMGYREYRLESDGETTSLEPIPDTARGISALREPKASPLSRAVASHTSDRHVLVLTKANSRSKLIRRGFLDYLGIKMFDENGRIIGERRFVGLYTSSMYTASVLTIPVVREKCEWILRESGISRNTHSGDELVSILETYPRDDMFHADKEEILDIAMSVVNLQEKREASVFMRRDTYERYVSILVYVPRDLYDTASRTRVENVLRELYRASSVDFDVLLSDSALARLHFVVRVNPKDLLPDIPPAHVSNRIRGALRSWNEDVHEFLSPSSERLSHAVAQRGGLWGQAFPPSYQDDFTPHDAVADVQRFEAMESDETPYVHVTRAKGSSARRIRLALYRFEPANLSDILPYMANLGAEVVDERPYHLELADGTSRYIYDFGLEFPQDVPESDFERFEDAFKAGWQGKREHGRMDKLIVAGLSWQDVALLRGFSHYLRQSGFSLSEKNMGDVYSSHPEISRLLVELFTAKFDPDFTGDRERAVQSKTEEISEALAQVSSLDADRILRATAEVIAATVRTNVFQRDENGQPRRANVFKIKPELLEFSPKPRPALEMFVYSPEVEGVHLRFGRVARGGLRWSDRRDDFRTEVLGLVKAQMVKNALIVPTGAKGGFYPKRLPDPALDREAWGAAGQAAYEVFINALLDVTDNLVVEDGQQKTVYPERTVRYDEDDTYLVVAADKGTARFSDVANKIAVDRGFWLQDAFASGGSTGYDHKAMAITSRGAWKSVERHFRELGVNTATDDFTAVGIGDMSGDVFGNGMLRSEHIRLVAAFDHRDIFIDPYPDAATSYQERKRLFELPRSSWQDYNRDLISAGGGVFSRSAKSIEVSPEAAEALGMRAGSYTAPELIRAILCAPVDLVYNGGIGTYIKSQDETHAQVGDKANDLVRVNGADLRARVVGEGGNLGVTQLGRIEAALNGQKINTDAVDNSAGVDSSDHEVNIKLLLSTLIEHGHFPADERVDVLESMSDEVADLVLSNNYTQNVAMGEARSNSLRLSGTLSRLMKYLESNQHLDRAVEFLPTSKELNKRVSERGVGLTSPELAVLLAYVKMNAADAILESDVPDEPFMKKHVLQYFPQTLTEKYGDQLTSHPLFREIATAHLVNRMVDRGGLTYIFRLVEETGASIPHIARVFTTVSEVFDLEEHFQEICALDNKVDTVTQVALQNNYIRLLDRASRWFVNQAPDFFVVEDEIARYRPTITELRPHLPTLVRGGDRDKLEGRVGDFVRRGVPTDLSYRAAGMLDEYALLTVAQLAATSETDADEIAEIYFGVTELIHGVKILENIGALDRSSRWTALARGALRDDYYQATAAIVDAVLGSTQSEKATAQDRSDDRLAQWQVHNETSLRKVRETADEVLSLEHVDQAPLSVLLRMIRSLVRSTVYQSQLD</sequence>
<evidence type="ECO:0000259" key="2">
    <source>
        <dbReference type="Pfam" id="PF21074"/>
    </source>
</evidence>
<dbReference type="InterPro" id="IPR049064">
    <property type="entry name" value="NAD_Glu_DH_ACT3"/>
</dbReference>
<evidence type="ECO:0000259" key="1">
    <source>
        <dbReference type="Pfam" id="PF05088"/>
    </source>
</evidence>
<dbReference type="EMBL" id="PNHK01000001">
    <property type="protein sequence ID" value="PMD05935.1"/>
    <property type="molecule type" value="Genomic_DNA"/>
</dbReference>
<dbReference type="Pfam" id="PF21074">
    <property type="entry name" value="GDH_C"/>
    <property type="match status" value="1"/>
</dbReference>
<dbReference type="InterPro" id="IPR046346">
    <property type="entry name" value="Aminoacid_DH-like_N_sf"/>
</dbReference>
<dbReference type="Pfam" id="PF21073">
    <property type="entry name" value="GDH_HM1"/>
    <property type="match status" value="1"/>
</dbReference>
<dbReference type="Proteomes" id="UP000235598">
    <property type="component" value="Unassembled WGS sequence"/>
</dbReference>
<feature type="domain" description="NAD-glutamate dehydrogenase catalytic" evidence="1">
    <location>
        <begin position="740"/>
        <end position="1239"/>
    </location>
</feature>
<feature type="domain" description="NAD-glutamate dehydrogenase N-terminal ACT1" evidence="3">
    <location>
        <begin position="39"/>
        <end position="196"/>
    </location>
</feature>
<dbReference type="InterPro" id="IPR049062">
    <property type="entry name" value="NAD_Glu_DH_ACT2"/>
</dbReference>
<gene>
    <name evidence="6" type="ORF">CJ199_00550</name>
</gene>
<proteinExistence type="predicted"/>
<dbReference type="Pfam" id="PF21077">
    <property type="entry name" value="GDH_ACT3"/>
    <property type="match status" value="1"/>
</dbReference>
<dbReference type="InterPro" id="IPR028971">
    <property type="entry name" value="NAD-GDH_cat"/>
</dbReference>
<dbReference type="InterPro" id="IPR007780">
    <property type="entry name" value="NAD_Glu_DH_bac"/>
</dbReference>
<evidence type="ECO:0000313" key="6">
    <source>
        <dbReference type="EMBL" id="PMD05935.1"/>
    </source>
</evidence>
<dbReference type="SUPFAM" id="SSF53223">
    <property type="entry name" value="Aminoacid dehydrogenase-like, N-terminal domain"/>
    <property type="match status" value="1"/>
</dbReference>
<dbReference type="SUPFAM" id="SSF51735">
    <property type="entry name" value="NAD(P)-binding Rossmann-fold domains"/>
    <property type="match status" value="1"/>
</dbReference>
<evidence type="ECO:0000259" key="3">
    <source>
        <dbReference type="Pfam" id="PF21075"/>
    </source>
</evidence>
<dbReference type="Pfam" id="PF21078">
    <property type="entry name" value="GDH_HM3"/>
    <property type="match status" value="1"/>
</dbReference>
<dbReference type="OrthoDB" id="9758052at2"/>
<evidence type="ECO:0000259" key="4">
    <source>
        <dbReference type="Pfam" id="PF21076"/>
    </source>
</evidence>
<feature type="domain" description="NAD-glutamate dehydrogenase ACT2" evidence="4">
    <location>
        <begin position="423"/>
        <end position="512"/>
    </location>
</feature>
<dbReference type="InterPro" id="IPR049056">
    <property type="entry name" value="NAD_Glu_DH_HM3"/>
</dbReference>
<dbReference type="InterPro" id="IPR048381">
    <property type="entry name" value="GDH_C"/>
</dbReference>
<dbReference type="GO" id="GO:0004069">
    <property type="term" value="F:L-aspartate:2-oxoglutarate aminotransferase activity"/>
    <property type="evidence" value="ECO:0007669"/>
    <property type="project" value="InterPro"/>
</dbReference>
<feature type="domain" description="NAD-glutamate dehydrogenase ACT3" evidence="5">
    <location>
        <begin position="573"/>
        <end position="639"/>
    </location>
</feature>
<feature type="domain" description="NAD-specific glutamate dehydrogenase C-terminal" evidence="2">
    <location>
        <begin position="1287"/>
        <end position="1628"/>
    </location>
</feature>
<dbReference type="GO" id="GO:0004352">
    <property type="term" value="F:glutamate dehydrogenase (NAD+) activity"/>
    <property type="evidence" value="ECO:0007669"/>
    <property type="project" value="InterPro"/>
</dbReference>
<reference evidence="6 7" key="1">
    <citation type="submission" date="2017-09" db="EMBL/GenBank/DDBJ databases">
        <title>Bacterial strain isolated from the female urinary microbiota.</title>
        <authorList>
            <person name="Thomas-White K."/>
            <person name="Kumar N."/>
            <person name="Forster S."/>
            <person name="Putonti C."/>
            <person name="Lawley T."/>
            <person name="Wolfe A.J."/>
        </authorList>
    </citation>
    <scope>NUCLEOTIDE SEQUENCE [LARGE SCALE GENOMIC DNA]</scope>
    <source>
        <strain evidence="6 7">UMB1301</strain>
    </source>
</reference>
<name>A0A2N6VP59_9MICO</name>
<dbReference type="PANTHER" id="PTHR43403">
    <property type="entry name" value="NAD-SPECIFIC GLUTAMATE DEHYDROGENASE"/>
    <property type="match status" value="1"/>
</dbReference>
<dbReference type="PIRSF" id="PIRSF036761">
    <property type="entry name" value="GDH_Mll4104"/>
    <property type="match status" value="1"/>
</dbReference>
<dbReference type="InterPro" id="IPR049059">
    <property type="entry name" value="NAD_Glu_DH_HM1"/>
</dbReference>
<dbReference type="InterPro" id="IPR049058">
    <property type="entry name" value="NAD_Glu_DH_HM2"/>
</dbReference>
<evidence type="ECO:0000259" key="5">
    <source>
        <dbReference type="Pfam" id="PF21077"/>
    </source>
</evidence>
<protein>
    <submittedName>
        <fullName evidence="6">NAD-glutamate dehydrogenase</fullName>
    </submittedName>
</protein>